<feature type="transmembrane region" description="Helical" evidence="1">
    <location>
        <begin position="66"/>
        <end position="85"/>
    </location>
</feature>
<evidence type="ECO:0000313" key="2">
    <source>
        <dbReference type="EMBL" id="MEF2965246.1"/>
    </source>
</evidence>
<dbReference type="EMBL" id="JAZHPZ010000002">
    <property type="protein sequence ID" value="MEF2965246.1"/>
    <property type="molecule type" value="Genomic_DNA"/>
</dbReference>
<feature type="transmembrane region" description="Helical" evidence="1">
    <location>
        <begin position="42"/>
        <end position="60"/>
    </location>
</feature>
<evidence type="ECO:0000256" key="1">
    <source>
        <dbReference type="SAM" id="Phobius"/>
    </source>
</evidence>
<proteinExistence type="predicted"/>
<dbReference type="RefSeq" id="WP_331845482.1">
    <property type="nucleotide sequence ID" value="NZ_JAZHPZ010000002.1"/>
</dbReference>
<dbReference type="Proteomes" id="UP001306950">
    <property type="component" value="Unassembled WGS sequence"/>
</dbReference>
<keyword evidence="1" id="KW-0472">Membrane</keyword>
<keyword evidence="1" id="KW-0812">Transmembrane</keyword>
<sequence>MSKKVLGKTKKLINEFKQYSETELHQLRAYYVSEEEKQKQTALVLAFVSLAFGLITPFAKQLFGDLGAYVCGAILVITVGIAAILQSTAIGENALKKQLVEQIINEKRQSSQCNPRPKSRRFPS</sequence>
<protein>
    <submittedName>
        <fullName evidence="2">Uncharacterized protein</fullName>
    </submittedName>
</protein>
<accession>A0ABU7VNA0</accession>
<keyword evidence="3" id="KW-1185">Reference proteome</keyword>
<gene>
    <name evidence="2" type="ORF">V3851_05320</name>
</gene>
<reference evidence="2 3" key="1">
    <citation type="submission" date="2024-02" db="EMBL/GenBank/DDBJ databases">
        <title>A nitrogen-fixing paenibacillus bacterium.</title>
        <authorList>
            <person name="Zhang W.L."/>
            <person name="Chen S.F."/>
        </authorList>
    </citation>
    <scope>NUCLEOTIDE SEQUENCE [LARGE SCALE GENOMIC DNA]</scope>
    <source>
        <strain evidence="2 3">M1</strain>
    </source>
</reference>
<evidence type="ECO:0000313" key="3">
    <source>
        <dbReference type="Proteomes" id="UP001306950"/>
    </source>
</evidence>
<name>A0ABU7VNA0_9BACL</name>
<comment type="caution">
    <text evidence="2">The sequence shown here is derived from an EMBL/GenBank/DDBJ whole genome shotgun (WGS) entry which is preliminary data.</text>
</comment>
<organism evidence="2 3">
    <name type="scientific">Paenibacillus haidiansis</name>
    <dbReference type="NCBI Taxonomy" id="1574488"/>
    <lineage>
        <taxon>Bacteria</taxon>
        <taxon>Bacillati</taxon>
        <taxon>Bacillota</taxon>
        <taxon>Bacilli</taxon>
        <taxon>Bacillales</taxon>
        <taxon>Paenibacillaceae</taxon>
        <taxon>Paenibacillus</taxon>
    </lineage>
</organism>
<keyword evidence="1" id="KW-1133">Transmembrane helix</keyword>